<dbReference type="PANTHER" id="PTHR47683:SF2">
    <property type="entry name" value="RNA-BINDING S4 DOMAIN-CONTAINING PROTEIN"/>
    <property type="match status" value="1"/>
</dbReference>
<organism evidence="5 6">
    <name type="scientific">Marinoscillum luteum</name>
    <dbReference type="NCBI Taxonomy" id="861051"/>
    <lineage>
        <taxon>Bacteria</taxon>
        <taxon>Pseudomonadati</taxon>
        <taxon>Bacteroidota</taxon>
        <taxon>Cytophagia</taxon>
        <taxon>Cytophagales</taxon>
        <taxon>Reichenbachiellaceae</taxon>
        <taxon>Marinoscillum</taxon>
    </lineage>
</organism>
<keyword evidence="6" id="KW-1185">Reference proteome</keyword>
<sequence>MARTKQYFIIYKPFKVLTQFTSEDGNPGLGTIFDLPRDIYPVGRLDLDSEGLLILTNDKGLNSALLNPKNSHQRTYWVEVEGIPTETSLDALRNGLEINVKGIYHTLPCEARLIESPALAERDPPVNYLKHPVRSWMEIRLVEGKNRQVRKMTAKIGHPTLRLVRVGIEDLSVFPLQPGGITQISEKVLYKKLKLI</sequence>
<dbReference type="Gene3D" id="3.30.70.580">
    <property type="entry name" value="Pseudouridine synthase I, catalytic domain, N-terminal subdomain"/>
    <property type="match status" value="1"/>
</dbReference>
<evidence type="ECO:0000313" key="5">
    <source>
        <dbReference type="EMBL" id="MFH6982300.1"/>
    </source>
</evidence>
<dbReference type="Gene3D" id="3.30.70.1560">
    <property type="entry name" value="Alpha-L RNA-binding motif"/>
    <property type="match status" value="1"/>
</dbReference>
<accession>A0ABW7N3W8</accession>
<reference evidence="5 6" key="1">
    <citation type="journal article" date="2013" name="Int. J. Syst. Evol. Microbiol.">
        <title>Marinoscillum luteum sp. nov., isolated from marine sediment.</title>
        <authorList>
            <person name="Cha I.T."/>
            <person name="Park S.J."/>
            <person name="Kim S.J."/>
            <person name="Kim J.G."/>
            <person name="Jung M.Y."/>
            <person name="Shin K.S."/>
            <person name="Kwon K.K."/>
            <person name="Yang S.H."/>
            <person name="Seo Y.S."/>
            <person name="Rhee S.K."/>
        </authorList>
    </citation>
    <scope>NUCLEOTIDE SEQUENCE [LARGE SCALE GENOMIC DNA]</scope>
    <source>
        <strain evidence="5 6">KCTC 23939</strain>
    </source>
</reference>
<protein>
    <recommendedName>
        <fullName evidence="3">Pseudouridine synthase</fullName>
        <ecNumber evidence="3">5.4.99.-</ecNumber>
    </recommendedName>
</protein>
<evidence type="ECO:0000256" key="2">
    <source>
        <dbReference type="ARBA" id="ARBA00023235"/>
    </source>
</evidence>
<dbReference type="EC" id="5.4.99.-" evidence="3"/>
<comment type="similarity">
    <text evidence="1 3">Belongs to the pseudouridine synthase RsuA family.</text>
</comment>
<evidence type="ECO:0000256" key="1">
    <source>
        <dbReference type="ARBA" id="ARBA00008348"/>
    </source>
</evidence>
<comment type="caution">
    <text evidence="5">The sequence shown here is derived from an EMBL/GenBank/DDBJ whole genome shotgun (WGS) entry which is preliminary data.</text>
</comment>
<gene>
    <name evidence="5" type="ORF">ACHKAR_02565</name>
</gene>
<dbReference type="NCBIfam" id="TIGR00093">
    <property type="entry name" value="pseudouridine synthase"/>
    <property type="match status" value="1"/>
</dbReference>
<dbReference type="Proteomes" id="UP001610063">
    <property type="component" value="Unassembled WGS sequence"/>
</dbReference>
<dbReference type="InterPro" id="IPR042092">
    <property type="entry name" value="PsdUridine_s_RsuA/RluB/E/F_cat"/>
</dbReference>
<dbReference type="InterPro" id="IPR000748">
    <property type="entry name" value="PsdUridine_synth_RsuA/RluB/E/F"/>
</dbReference>
<keyword evidence="2 3" id="KW-0413">Isomerase</keyword>
<name>A0ABW7N3W8_9BACT</name>
<dbReference type="Pfam" id="PF00849">
    <property type="entry name" value="PseudoU_synth_2"/>
    <property type="match status" value="1"/>
</dbReference>
<dbReference type="PROSITE" id="PS01149">
    <property type="entry name" value="PSI_RSU"/>
    <property type="match status" value="1"/>
</dbReference>
<dbReference type="InterPro" id="IPR006145">
    <property type="entry name" value="PsdUridine_synth_RsuA/RluA"/>
</dbReference>
<evidence type="ECO:0000256" key="3">
    <source>
        <dbReference type="RuleBase" id="RU003887"/>
    </source>
</evidence>
<dbReference type="InterPro" id="IPR018496">
    <property type="entry name" value="PsdUridine_synth_RsuA/RluB_CS"/>
</dbReference>
<feature type="domain" description="Pseudouridine synthase RsuA/RluA-like" evidence="4">
    <location>
        <begin position="6"/>
        <end position="154"/>
    </location>
</feature>
<dbReference type="PANTHER" id="PTHR47683">
    <property type="entry name" value="PSEUDOURIDINE SYNTHASE FAMILY PROTEIN-RELATED"/>
    <property type="match status" value="1"/>
</dbReference>
<evidence type="ECO:0000313" key="6">
    <source>
        <dbReference type="Proteomes" id="UP001610063"/>
    </source>
</evidence>
<dbReference type="InterPro" id="IPR050343">
    <property type="entry name" value="RsuA_PseudoU_synthase"/>
</dbReference>
<dbReference type="InterPro" id="IPR020103">
    <property type="entry name" value="PsdUridine_synth_cat_dom_sf"/>
</dbReference>
<proteinExistence type="inferred from homology"/>
<dbReference type="InterPro" id="IPR020094">
    <property type="entry name" value="TruA/RsuA/RluB/E/F_N"/>
</dbReference>
<dbReference type="RefSeq" id="WP_395416044.1">
    <property type="nucleotide sequence ID" value="NZ_JBIPKE010000011.1"/>
</dbReference>
<evidence type="ECO:0000259" key="4">
    <source>
        <dbReference type="Pfam" id="PF00849"/>
    </source>
</evidence>
<dbReference type="EMBL" id="JBIPKE010000011">
    <property type="protein sequence ID" value="MFH6982300.1"/>
    <property type="molecule type" value="Genomic_DNA"/>
</dbReference>
<dbReference type="SUPFAM" id="SSF55120">
    <property type="entry name" value="Pseudouridine synthase"/>
    <property type="match status" value="1"/>
</dbReference>